<organism evidence="1 2">
    <name type="scientific">Mytilus coruscus</name>
    <name type="common">Sea mussel</name>
    <dbReference type="NCBI Taxonomy" id="42192"/>
    <lineage>
        <taxon>Eukaryota</taxon>
        <taxon>Metazoa</taxon>
        <taxon>Spiralia</taxon>
        <taxon>Lophotrochozoa</taxon>
        <taxon>Mollusca</taxon>
        <taxon>Bivalvia</taxon>
        <taxon>Autobranchia</taxon>
        <taxon>Pteriomorphia</taxon>
        <taxon>Mytilida</taxon>
        <taxon>Mytiloidea</taxon>
        <taxon>Mytilidae</taxon>
        <taxon>Mytilinae</taxon>
        <taxon>Mytilus</taxon>
    </lineage>
</organism>
<name>A0A6J8EFK0_MYTCO</name>
<proteinExistence type="predicted"/>
<accession>A0A6J8EFK0</accession>
<dbReference type="SUPFAM" id="SSF63825">
    <property type="entry name" value="YWTD domain"/>
    <property type="match status" value="1"/>
</dbReference>
<dbReference type="Proteomes" id="UP000507470">
    <property type="component" value="Unassembled WGS sequence"/>
</dbReference>
<reference evidence="1 2" key="1">
    <citation type="submission" date="2020-06" db="EMBL/GenBank/DDBJ databases">
        <authorList>
            <person name="Li R."/>
            <person name="Bekaert M."/>
        </authorList>
    </citation>
    <scope>NUCLEOTIDE SEQUENCE [LARGE SCALE GENOMIC DNA]</scope>
    <source>
        <strain evidence="2">wild</strain>
    </source>
</reference>
<sequence>METMKGQLKDSITKIFNSFKNDSIVTVKFNKNDIVQQLETADALGTFSETINLLVGQTSEIYKQYKVLGISHNSTYEDINLEKVKSFHFKGSNITCGISIGNEYIVLGDEAEKKLHLLKKDANIINSTVFNGNPKRLCYDYCYSRVFISCHAQELYRATCLLFRNEIMKPEKMDFVKESVGALFHHNENIFLLVNNAVKQFPKSLEGELTTSFATNTTCELNGNSILEDTIIFTTKDKEIKRATLNGREIFCYKNETIKNPECLAILPSGLVLFVDRHNRGLLHGLSPDGKNHRILLQNFEKIENPMDIWLDADKETVYIAGGEYIEVYELT</sequence>
<protein>
    <submittedName>
        <fullName evidence="1">Uncharacterized protein</fullName>
    </submittedName>
</protein>
<keyword evidence="2" id="KW-1185">Reference proteome</keyword>
<dbReference type="OrthoDB" id="10465652at2759"/>
<gene>
    <name evidence="1" type="ORF">MCOR_51617</name>
</gene>
<dbReference type="EMBL" id="CACVKT020009006">
    <property type="protein sequence ID" value="CAC5419250.1"/>
    <property type="molecule type" value="Genomic_DNA"/>
</dbReference>
<evidence type="ECO:0000313" key="1">
    <source>
        <dbReference type="EMBL" id="CAC5419250.1"/>
    </source>
</evidence>
<dbReference type="AlphaFoldDB" id="A0A6J8EFK0"/>
<evidence type="ECO:0000313" key="2">
    <source>
        <dbReference type="Proteomes" id="UP000507470"/>
    </source>
</evidence>